<keyword evidence="1" id="KW-0378">Hydrolase</keyword>
<keyword evidence="1" id="KW-0808">Transferase</keyword>
<dbReference type="EMBL" id="PRFC01000032">
    <property type="protein sequence ID" value="PWV15074.1"/>
    <property type="molecule type" value="Genomic_DNA"/>
</dbReference>
<proteinExistence type="predicted"/>
<dbReference type="GO" id="GO:0004519">
    <property type="term" value="F:endonuclease activity"/>
    <property type="evidence" value="ECO:0007669"/>
    <property type="project" value="UniProtKB-KW"/>
</dbReference>
<keyword evidence="1" id="KW-0695">RNA-directed DNA polymerase</keyword>
<sequence length="234" mass="26279">MREVSTTRQEAALFNAVFSEKNALNSASTVRLPVYGPHSVPAVTVWEVRWALQQLRPTSAPDNDGIFFWLPQRFSDVLEPRLARADTKVLRELTNVLAFWKRCAFILLFKPEKAPDATKNDRPVRITSSLASVCERVVLERALLATHGPMCDAQYGFPCCRTTVEARTTRTSVPLRLVVETPERRREIGCNNHPSRSSKACRESIPALLGFTDGFCRASHRHIMNSLRSLGVST</sequence>
<dbReference type="AlphaFoldDB" id="A0A2V2X8M9"/>
<accession>A0A2V2X8M9</accession>
<organism evidence="1 2">
    <name type="scientific">Trypanosoma cruzi</name>
    <dbReference type="NCBI Taxonomy" id="5693"/>
    <lineage>
        <taxon>Eukaryota</taxon>
        <taxon>Discoba</taxon>
        <taxon>Euglenozoa</taxon>
        <taxon>Kinetoplastea</taxon>
        <taxon>Metakinetoplastina</taxon>
        <taxon>Trypanosomatida</taxon>
        <taxon>Trypanosomatidae</taxon>
        <taxon>Trypanosoma</taxon>
        <taxon>Schizotrypanum</taxon>
    </lineage>
</organism>
<keyword evidence="1" id="KW-0548">Nucleotidyltransferase</keyword>
<evidence type="ECO:0000313" key="2">
    <source>
        <dbReference type="Proteomes" id="UP000246078"/>
    </source>
</evidence>
<comment type="caution">
    <text evidence="1">The sequence shown here is derived from an EMBL/GenBank/DDBJ whole genome shotgun (WGS) entry which is preliminary data.</text>
</comment>
<dbReference type="VEuPathDB" id="TriTrypDB:TcG_09894"/>
<dbReference type="VEuPathDB" id="TriTrypDB:C3747_32g289"/>
<reference evidence="1 2" key="1">
    <citation type="journal article" date="2018" name="Microb. Genom.">
        <title>Expanding an expanded genome: long-read sequencing of Trypanosoma cruzi.</title>
        <authorList>
            <person name="Berna L."/>
            <person name="Rodriguez M."/>
            <person name="Chiribao M.L."/>
            <person name="Parodi-Talice A."/>
            <person name="Pita S."/>
            <person name="Rijo G."/>
            <person name="Alvarez-Valin F."/>
            <person name="Robello C."/>
        </authorList>
    </citation>
    <scope>NUCLEOTIDE SEQUENCE [LARGE SCALE GENOMIC DNA]</scope>
    <source>
        <strain evidence="1 2">TCC</strain>
    </source>
</reference>
<name>A0A2V2X8M9_TRYCR</name>
<dbReference type="GO" id="GO:0003964">
    <property type="term" value="F:RNA-directed DNA polymerase activity"/>
    <property type="evidence" value="ECO:0007669"/>
    <property type="project" value="UniProtKB-KW"/>
</dbReference>
<gene>
    <name evidence="1" type="ORF">C3747_32g289</name>
</gene>
<keyword evidence="1" id="KW-0255">Endonuclease</keyword>
<keyword evidence="1" id="KW-0540">Nuclease</keyword>
<evidence type="ECO:0000313" key="1">
    <source>
        <dbReference type="EMBL" id="PWV15074.1"/>
    </source>
</evidence>
<protein>
    <submittedName>
        <fullName evidence="1">Putative Endonuclease-reverse transcriptase/Reverse transcriptase (RNA-dependent DNA polymerase)</fullName>
    </submittedName>
</protein>
<dbReference type="VEuPathDB" id="TriTrypDB:TcCL_NonESM04168"/>
<dbReference type="Proteomes" id="UP000246078">
    <property type="component" value="Unassembled WGS sequence"/>
</dbReference>